<evidence type="ECO:0000256" key="5">
    <source>
        <dbReference type="ARBA" id="ARBA00023004"/>
    </source>
</evidence>
<evidence type="ECO:0000313" key="9">
    <source>
        <dbReference type="Proteomes" id="UP000533598"/>
    </source>
</evidence>
<comment type="similarity">
    <text evidence="1 7">Belongs to the cytochrome P450 family.</text>
</comment>
<dbReference type="InterPro" id="IPR017972">
    <property type="entry name" value="Cyt_P450_CS"/>
</dbReference>
<dbReference type="PROSITE" id="PS00086">
    <property type="entry name" value="CYTOCHROME_P450"/>
    <property type="match status" value="1"/>
</dbReference>
<keyword evidence="5 7" id="KW-0408">Iron</keyword>
<dbReference type="Proteomes" id="UP000533598">
    <property type="component" value="Unassembled WGS sequence"/>
</dbReference>
<keyword evidence="3 7" id="KW-0479">Metal-binding</keyword>
<comment type="caution">
    <text evidence="8">The sequence shown here is derived from an EMBL/GenBank/DDBJ whole genome shotgun (WGS) entry which is preliminary data.</text>
</comment>
<dbReference type="InterPro" id="IPR036396">
    <property type="entry name" value="Cyt_P450_sf"/>
</dbReference>
<keyword evidence="2 7" id="KW-0349">Heme</keyword>
<proteinExistence type="inferred from homology"/>
<name>A0A7W7CHK7_9PSEU</name>
<evidence type="ECO:0000256" key="1">
    <source>
        <dbReference type="ARBA" id="ARBA00010617"/>
    </source>
</evidence>
<dbReference type="InterPro" id="IPR001128">
    <property type="entry name" value="Cyt_P450"/>
</dbReference>
<dbReference type="AlphaFoldDB" id="A0A7W7CHK7"/>
<dbReference type="InterPro" id="IPR002397">
    <property type="entry name" value="Cyt_P450_B"/>
</dbReference>
<dbReference type="RefSeq" id="WP_185007870.1">
    <property type="nucleotide sequence ID" value="NZ_BAAAUI010000008.1"/>
</dbReference>
<dbReference type="GO" id="GO:0004497">
    <property type="term" value="F:monooxygenase activity"/>
    <property type="evidence" value="ECO:0007669"/>
    <property type="project" value="UniProtKB-KW"/>
</dbReference>
<protein>
    <submittedName>
        <fullName evidence="8">Cytochrome P450</fullName>
    </submittedName>
</protein>
<evidence type="ECO:0000313" key="8">
    <source>
        <dbReference type="EMBL" id="MBB4681359.1"/>
    </source>
</evidence>
<keyword evidence="4 7" id="KW-0560">Oxidoreductase</keyword>
<evidence type="ECO:0000256" key="6">
    <source>
        <dbReference type="ARBA" id="ARBA00023033"/>
    </source>
</evidence>
<evidence type="ECO:0000256" key="3">
    <source>
        <dbReference type="ARBA" id="ARBA00022723"/>
    </source>
</evidence>
<dbReference type="GO" id="GO:0020037">
    <property type="term" value="F:heme binding"/>
    <property type="evidence" value="ECO:0007669"/>
    <property type="project" value="InterPro"/>
</dbReference>
<dbReference type="GO" id="GO:0005506">
    <property type="term" value="F:iron ion binding"/>
    <property type="evidence" value="ECO:0007669"/>
    <property type="project" value="InterPro"/>
</dbReference>
<sequence>MTISLPNALPITRPSGCPFDPPERLGQLRESEPIARMRFADDHLGWVVTGHALARQVLADPRFSSRGELRHLPIDIQRFKGLRLPPVPRGMFIQMDAPEHSHYRKLLTGQFTVRRMNQLVPRIEQIAEEHLEAMARKGPPAELVHDYALAIPSLVICELLGVPYAERGVFHERTKLMMNLETGAEEAMAAFGEIMGYLSELIDRKRTEPADDLLSGLVTGGELDQEELVSFAVLLLTAGHETTANMLALGAFALLRNPAQLKALQAEPELVDSAVEELLRYLTITHFGLQRAALEDVEIGGVQVRKGEALVLHTPTANRDPAKFEHPDELDLHRHASGHLAFGHGVHQCLGQQLARVEMRIGFRKLFERFPTLRLAVPAEEVPMRTKMGIYGVHSLPVTWES</sequence>
<dbReference type="PRINTS" id="PR00359">
    <property type="entry name" value="BP450"/>
</dbReference>
<dbReference type="EMBL" id="JACHMH010000001">
    <property type="protein sequence ID" value="MBB4681359.1"/>
    <property type="molecule type" value="Genomic_DNA"/>
</dbReference>
<evidence type="ECO:0000256" key="4">
    <source>
        <dbReference type="ARBA" id="ARBA00023002"/>
    </source>
</evidence>
<evidence type="ECO:0000256" key="7">
    <source>
        <dbReference type="RuleBase" id="RU000461"/>
    </source>
</evidence>
<gene>
    <name evidence="8" type="ORF">HNR67_007477</name>
</gene>
<dbReference type="PANTHER" id="PTHR46696">
    <property type="entry name" value="P450, PUTATIVE (EUROFUNG)-RELATED"/>
    <property type="match status" value="1"/>
</dbReference>
<dbReference type="Gene3D" id="1.10.630.10">
    <property type="entry name" value="Cytochrome P450"/>
    <property type="match status" value="1"/>
</dbReference>
<dbReference type="SUPFAM" id="SSF48264">
    <property type="entry name" value="Cytochrome P450"/>
    <property type="match status" value="1"/>
</dbReference>
<keyword evidence="6 7" id="KW-0503">Monooxygenase</keyword>
<evidence type="ECO:0000256" key="2">
    <source>
        <dbReference type="ARBA" id="ARBA00022617"/>
    </source>
</evidence>
<organism evidence="8 9">
    <name type="scientific">Crossiella cryophila</name>
    <dbReference type="NCBI Taxonomy" id="43355"/>
    <lineage>
        <taxon>Bacteria</taxon>
        <taxon>Bacillati</taxon>
        <taxon>Actinomycetota</taxon>
        <taxon>Actinomycetes</taxon>
        <taxon>Pseudonocardiales</taxon>
        <taxon>Pseudonocardiaceae</taxon>
        <taxon>Crossiella</taxon>
    </lineage>
</organism>
<keyword evidence="9" id="KW-1185">Reference proteome</keyword>
<dbReference type="CDD" id="cd11030">
    <property type="entry name" value="CYP105-like"/>
    <property type="match status" value="1"/>
</dbReference>
<accession>A0A7W7CHK7</accession>
<dbReference type="PANTHER" id="PTHR46696:SF1">
    <property type="entry name" value="CYTOCHROME P450 YJIB-RELATED"/>
    <property type="match status" value="1"/>
</dbReference>
<dbReference type="GO" id="GO:0016705">
    <property type="term" value="F:oxidoreductase activity, acting on paired donors, with incorporation or reduction of molecular oxygen"/>
    <property type="evidence" value="ECO:0007669"/>
    <property type="project" value="InterPro"/>
</dbReference>
<dbReference type="Pfam" id="PF00067">
    <property type="entry name" value="p450"/>
    <property type="match status" value="1"/>
</dbReference>
<dbReference type="FunFam" id="1.10.630.10:FF:000018">
    <property type="entry name" value="Cytochrome P450 monooxygenase"/>
    <property type="match status" value="1"/>
</dbReference>
<reference evidence="8 9" key="1">
    <citation type="submission" date="2020-08" db="EMBL/GenBank/DDBJ databases">
        <title>Sequencing the genomes of 1000 actinobacteria strains.</title>
        <authorList>
            <person name="Klenk H.-P."/>
        </authorList>
    </citation>
    <scope>NUCLEOTIDE SEQUENCE [LARGE SCALE GENOMIC DNA]</scope>
    <source>
        <strain evidence="8 9">DSM 44230</strain>
    </source>
</reference>
<dbReference type="PRINTS" id="PR00385">
    <property type="entry name" value="P450"/>
</dbReference>